<evidence type="ECO:0008006" key="3">
    <source>
        <dbReference type="Google" id="ProtNLM"/>
    </source>
</evidence>
<dbReference type="KEGG" id="mlil:QLS71_006160"/>
<protein>
    <recommendedName>
        <fullName evidence="3">Lipoprotein</fullName>
    </recommendedName>
</protein>
<dbReference type="AlphaFoldDB" id="A0AAU7EJD7"/>
<evidence type="ECO:0000313" key="2">
    <source>
        <dbReference type="Proteomes" id="UP001224325"/>
    </source>
</evidence>
<name>A0AAU7EJD7_9FLAO</name>
<dbReference type="PROSITE" id="PS51257">
    <property type="entry name" value="PROKAR_LIPOPROTEIN"/>
    <property type="match status" value="1"/>
</dbReference>
<accession>A0AAU7EJD7</accession>
<dbReference type="EMBL" id="CP155618">
    <property type="protein sequence ID" value="XBL15599.1"/>
    <property type="molecule type" value="Genomic_DNA"/>
</dbReference>
<sequence length="176" mass="20056">MKRITQLSCLLFVSLFIISCSKDDDDKKSEVFSNTMEYDGVTSVINEALIEDYGDNGEGYYNYDFILTGTTTEGAVFYFYVELYSKGIESFKIGTFEYYNNGEETTEELPNYYYTYADFADEDNDEYYQVETGNIKVSGSGTNFSISGDLTLDNGEVVKISYKGEFSIEDETDNEF</sequence>
<gene>
    <name evidence="1" type="ORF">QLS71_006160</name>
</gene>
<evidence type="ECO:0000313" key="1">
    <source>
        <dbReference type="EMBL" id="XBL15599.1"/>
    </source>
</evidence>
<reference evidence="1" key="1">
    <citation type="submission" date="2024-04" db="EMBL/GenBank/DDBJ databases">
        <title>Mariniflexile litorale, isolated from the shallow sediments of the Sea of Japan.</title>
        <authorList>
            <person name="Romanenko L."/>
            <person name="Isaeva M."/>
        </authorList>
    </citation>
    <scope>NUCLEOTIDE SEQUENCE [LARGE SCALE GENOMIC DNA]</scope>
    <source>
        <strain evidence="1">KMM 9835</strain>
    </source>
</reference>
<proteinExistence type="predicted"/>
<dbReference type="Proteomes" id="UP001224325">
    <property type="component" value="Chromosome"/>
</dbReference>
<keyword evidence="2" id="KW-1185">Reference proteome</keyword>
<dbReference type="RefSeq" id="WP_308991598.1">
    <property type="nucleotide sequence ID" value="NZ_CP155618.1"/>
</dbReference>
<organism evidence="1 2">
    <name type="scientific">Mariniflexile litorale</name>
    <dbReference type="NCBI Taxonomy" id="3045158"/>
    <lineage>
        <taxon>Bacteria</taxon>
        <taxon>Pseudomonadati</taxon>
        <taxon>Bacteroidota</taxon>
        <taxon>Flavobacteriia</taxon>
        <taxon>Flavobacteriales</taxon>
        <taxon>Flavobacteriaceae</taxon>
        <taxon>Mariniflexile</taxon>
    </lineage>
</organism>